<evidence type="ECO:0000313" key="2">
    <source>
        <dbReference type="EMBL" id="SDG38842.1"/>
    </source>
</evidence>
<sequence length="189" mass="21625">MRGSMIQTKTIEAFEDEFGRIETGLFSSADSDVQIVKYKGDSSSRLAFVGTLGLADKSRKKGGVGCEWFMEFPDDLSANQAASVLDHYVSMYLSGEIPEPKRGSYILFSSLKDRVWPNDNSVGFYFTIPVFRSDEFRKKSHANNIVPIWVVPIIKQESEILESHGWHRLEEYWDQMNTDLHDAYRVQVL</sequence>
<dbReference type="Proteomes" id="UP000182284">
    <property type="component" value="Unassembled WGS sequence"/>
</dbReference>
<evidence type="ECO:0000313" key="3">
    <source>
        <dbReference type="Proteomes" id="UP000182284"/>
    </source>
</evidence>
<feature type="domain" description="Suppressor of fused-like" evidence="1">
    <location>
        <begin position="118"/>
        <end position="185"/>
    </location>
</feature>
<proteinExistence type="predicted"/>
<accession>A0A1G7TUC9</accession>
<reference evidence="2 3" key="1">
    <citation type="submission" date="2016-10" db="EMBL/GenBank/DDBJ databases">
        <authorList>
            <person name="de Groot N.N."/>
        </authorList>
    </citation>
    <scope>NUCLEOTIDE SEQUENCE [LARGE SCALE GENOMIC DNA]</scope>
    <source>
        <strain evidence="2 3">DSM 27375</strain>
    </source>
</reference>
<organism evidence="2 3">
    <name type="scientific">Celeribacter baekdonensis</name>
    <dbReference type="NCBI Taxonomy" id="875171"/>
    <lineage>
        <taxon>Bacteria</taxon>
        <taxon>Pseudomonadati</taxon>
        <taxon>Pseudomonadota</taxon>
        <taxon>Alphaproteobacteria</taxon>
        <taxon>Rhodobacterales</taxon>
        <taxon>Roseobacteraceae</taxon>
        <taxon>Celeribacter</taxon>
    </lineage>
</organism>
<name>A0A1G7TUC9_9RHOB</name>
<dbReference type="Pfam" id="PF05076">
    <property type="entry name" value="SUFU"/>
    <property type="match status" value="1"/>
</dbReference>
<protein>
    <submittedName>
        <fullName evidence="2">Suppressor of fused protein (SUFU)</fullName>
    </submittedName>
</protein>
<dbReference type="InterPro" id="IPR020941">
    <property type="entry name" value="SUFU-like_domain"/>
</dbReference>
<dbReference type="EMBL" id="FNBL01000018">
    <property type="protein sequence ID" value="SDG38842.1"/>
    <property type="molecule type" value="Genomic_DNA"/>
</dbReference>
<dbReference type="AlphaFoldDB" id="A0A1G7TUC9"/>
<gene>
    <name evidence="2" type="ORF">SAMN04488117_11875</name>
</gene>
<evidence type="ECO:0000259" key="1">
    <source>
        <dbReference type="Pfam" id="PF05076"/>
    </source>
</evidence>